<sequence length="196" mass="21237">MCESHIIYQLCGHVKVKVIVQCADMIDRLIASHPKGSFSTHQCGSQSDDLHIFPDICDTCKQNGVVAEYIDRPGGKVEVLQAWRKEDQKQSAQEQKSAARDDTNGNESQGSNDADSGETLSIISFSESADESCAETLSPVEPSSVSSVTSSQTSHEAKSSDLSGLKARVAGLTARTDRLLLQIRAHKTTSTRRTNI</sequence>
<accession>A0AAN6IU46</accession>
<feature type="compositionally biased region" description="Polar residues" evidence="1">
    <location>
        <begin position="105"/>
        <end position="118"/>
    </location>
</feature>
<evidence type="ECO:0000313" key="3">
    <source>
        <dbReference type="Proteomes" id="UP001161757"/>
    </source>
</evidence>
<feature type="compositionally biased region" description="Low complexity" evidence="1">
    <location>
        <begin position="135"/>
        <end position="154"/>
    </location>
</feature>
<evidence type="ECO:0000313" key="2">
    <source>
        <dbReference type="EMBL" id="KAJ8987451.1"/>
    </source>
</evidence>
<dbReference type="Proteomes" id="UP001161757">
    <property type="component" value="Unassembled WGS sequence"/>
</dbReference>
<dbReference type="EMBL" id="JAJGCB010000025">
    <property type="protein sequence ID" value="KAJ8987451.1"/>
    <property type="molecule type" value="Genomic_DNA"/>
</dbReference>
<evidence type="ECO:0000256" key="1">
    <source>
        <dbReference type="SAM" id="MobiDB-lite"/>
    </source>
</evidence>
<comment type="caution">
    <text evidence="2">The sequence shown here is derived from an EMBL/GenBank/DDBJ whole genome shotgun (WGS) entry which is preliminary data.</text>
</comment>
<dbReference type="AlphaFoldDB" id="A0AAN6IU46"/>
<name>A0AAN6IU46_EXODE</name>
<gene>
    <name evidence="2" type="ORF">HRR80_008599</name>
</gene>
<feature type="region of interest" description="Disordered" evidence="1">
    <location>
        <begin position="131"/>
        <end position="163"/>
    </location>
</feature>
<proteinExistence type="predicted"/>
<protein>
    <submittedName>
        <fullName evidence="2">Uncharacterized protein</fullName>
    </submittedName>
</protein>
<feature type="region of interest" description="Disordered" evidence="1">
    <location>
        <begin position="85"/>
        <end position="118"/>
    </location>
</feature>
<organism evidence="2 3">
    <name type="scientific">Exophiala dermatitidis</name>
    <name type="common">Black yeast-like fungus</name>
    <name type="synonym">Wangiella dermatitidis</name>
    <dbReference type="NCBI Taxonomy" id="5970"/>
    <lineage>
        <taxon>Eukaryota</taxon>
        <taxon>Fungi</taxon>
        <taxon>Dikarya</taxon>
        <taxon>Ascomycota</taxon>
        <taxon>Pezizomycotina</taxon>
        <taxon>Eurotiomycetes</taxon>
        <taxon>Chaetothyriomycetidae</taxon>
        <taxon>Chaetothyriales</taxon>
        <taxon>Herpotrichiellaceae</taxon>
        <taxon>Exophiala</taxon>
    </lineage>
</organism>
<reference evidence="2" key="1">
    <citation type="submission" date="2023-01" db="EMBL/GenBank/DDBJ databases">
        <title>Exophiala dermititidis isolated from Cystic Fibrosis Patient.</title>
        <authorList>
            <person name="Kurbessoian T."/>
            <person name="Crocker A."/>
            <person name="Murante D."/>
            <person name="Hogan D.A."/>
            <person name="Stajich J.E."/>
        </authorList>
    </citation>
    <scope>NUCLEOTIDE SEQUENCE</scope>
    <source>
        <strain evidence="2">Ex8</strain>
    </source>
</reference>